<keyword evidence="2" id="KW-0375">Hydrogen ion transport</keyword>
<keyword evidence="2" id="KW-0446">Lipid-binding</keyword>
<comment type="subcellular location">
    <subcellularLocation>
        <location evidence="2">Mitochondrion membrane</location>
        <topology evidence="2">Multi-pass membrane protein</topology>
    </subcellularLocation>
</comment>
<sequence>MKILATAICLIPLAGCALGIGMIFSGLLYGLTRNPSAYDVVFGLSLLGMSLIEMFGFICIIAAAFVYMS</sequence>
<dbReference type="InterPro" id="IPR000454">
    <property type="entry name" value="ATP_synth_F0_csu"/>
</dbReference>
<dbReference type="EMBL" id="MPUH01000652">
    <property type="protein sequence ID" value="OMJ76092.1"/>
    <property type="molecule type" value="Genomic_DNA"/>
</dbReference>
<gene>
    <name evidence="3" type="ORF">SteCoe_24607</name>
</gene>
<dbReference type="AlphaFoldDB" id="A0A1R2BH45"/>
<comment type="caution">
    <text evidence="3">The sequence shown here is derived from an EMBL/GenBank/DDBJ whole genome shotgun (WGS) entry which is preliminary data.</text>
</comment>
<evidence type="ECO:0000256" key="2">
    <source>
        <dbReference type="RuleBase" id="RU004221"/>
    </source>
</evidence>
<dbReference type="GO" id="GO:0008289">
    <property type="term" value="F:lipid binding"/>
    <property type="evidence" value="ECO:0007669"/>
    <property type="project" value="UniProtKB-KW"/>
</dbReference>
<comment type="caution">
    <text evidence="2">Lacks conserved residue(s) required for the propagation of feature annotation.</text>
</comment>
<accession>A0A1R2BH45</accession>
<evidence type="ECO:0000313" key="3">
    <source>
        <dbReference type="EMBL" id="OMJ76092.1"/>
    </source>
</evidence>
<dbReference type="PRINTS" id="PR00124">
    <property type="entry name" value="ATPASEC"/>
</dbReference>
<dbReference type="PROSITE" id="PS00605">
    <property type="entry name" value="ATPASE_C"/>
    <property type="match status" value="1"/>
</dbReference>
<name>A0A1R2BH45_9CILI</name>
<keyword evidence="2" id="KW-0472">Membrane</keyword>
<comment type="subunit">
    <text evidence="2">F-type ATPases have 2 components, CF(1) - the catalytic core - and CF(0) - the membrane proton channel. CF(1) has five subunits: alpha(3), beta(3), gamma(1), delta(1), epsilon(1). CF(0) has three main subunits: a, b and c.</text>
</comment>
<reference evidence="3 4" key="1">
    <citation type="submission" date="2016-11" db="EMBL/GenBank/DDBJ databases">
        <title>The macronuclear genome of Stentor coeruleus: a giant cell with tiny introns.</title>
        <authorList>
            <person name="Slabodnick M."/>
            <person name="Ruby J.G."/>
            <person name="Reiff S.B."/>
            <person name="Swart E.C."/>
            <person name="Gosai S."/>
            <person name="Prabakaran S."/>
            <person name="Witkowska E."/>
            <person name="Larue G.E."/>
            <person name="Fisher S."/>
            <person name="Freeman R.M."/>
            <person name="Gunawardena J."/>
            <person name="Chu W."/>
            <person name="Stover N.A."/>
            <person name="Gregory B.D."/>
            <person name="Nowacki M."/>
            <person name="Derisi J."/>
            <person name="Roy S.W."/>
            <person name="Marshall W.F."/>
            <person name="Sood P."/>
        </authorList>
    </citation>
    <scope>NUCLEOTIDE SEQUENCE [LARGE SCALE GENOMIC DNA]</scope>
    <source>
        <strain evidence="3">WM001</strain>
    </source>
</reference>
<dbReference type="OrthoDB" id="438052at2759"/>
<feature type="transmembrane region" description="Helical" evidence="2">
    <location>
        <begin position="43"/>
        <end position="67"/>
    </location>
</feature>
<dbReference type="GO" id="GO:0045259">
    <property type="term" value="C:proton-transporting ATP synthase complex"/>
    <property type="evidence" value="ECO:0007669"/>
    <property type="project" value="InterPro"/>
</dbReference>
<keyword evidence="2 3" id="KW-0496">Mitochondrion</keyword>
<keyword evidence="2" id="KW-1133">Transmembrane helix</keyword>
<organism evidence="3 4">
    <name type="scientific">Stentor coeruleus</name>
    <dbReference type="NCBI Taxonomy" id="5963"/>
    <lineage>
        <taxon>Eukaryota</taxon>
        <taxon>Sar</taxon>
        <taxon>Alveolata</taxon>
        <taxon>Ciliophora</taxon>
        <taxon>Postciliodesmatophora</taxon>
        <taxon>Heterotrichea</taxon>
        <taxon>Heterotrichida</taxon>
        <taxon>Stentoridae</taxon>
        <taxon>Stentor</taxon>
    </lineage>
</organism>
<keyword evidence="2" id="KW-0812">Transmembrane</keyword>
<proteinExistence type="inferred from homology"/>
<keyword evidence="2" id="KW-0406">Ion transport</keyword>
<dbReference type="GO" id="GO:0031966">
    <property type="term" value="C:mitochondrial membrane"/>
    <property type="evidence" value="ECO:0007669"/>
    <property type="project" value="UniProtKB-SubCell"/>
</dbReference>
<comment type="similarity">
    <text evidence="1 2">Belongs to the ATPase C chain family.</text>
</comment>
<dbReference type="InterPro" id="IPR038662">
    <property type="entry name" value="ATP_synth_F0_csu_sf"/>
</dbReference>
<dbReference type="Proteomes" id="UP000187209">
    <property type="component" value="Unassembled WGS sequence"/>
</dbReference>
<dbReference type="GO" id="GO:0015078">
    <property type="term" value="F:proton transmembrane transporter activity"/>
    <property type="evidence" value="ECO:0007669"/>
    <property type="project" value="InterPro"/>
</dbReference>
<protein>
    <recommendedName>
        <fullName evidence="2">ATP synthase subunit 9, mitochondrial</fullName>
    </recommendedName>
</protein>
<dbReference type="GO" id="GO:0015986">
    <property type="term" value="P:proton motive force-driven ATP synthesis"/>
    <property type="evidence" value="ECO:0007669"/>
    <property type="project" value="InterPro"/>
</dbReference>
<keyword evidence="4" id="KW-1185">Reference proteome</keyword>
<geneLocation type="mitochondrion" evidence="3"/>
<dbReference type="SUPFAM" id="SSF81333">
    <property type="entry name" value="F1F0 ATP synthase subunit C"/>
    <property type="match status" value="1"/>
</dbReference>
<dbReference type="InterPro" id="IPR020537">
    <property type="entry name" value="ATP_synth_F0_csu_DDCD_BS"/>
</dbReference>
<dbReference type="Gene3D" id="1.20.20.10">
    <property type="entry name" value="F1F0 ATP synthase subunit C"/>
    <property type="match status" value="1"/>
</dbReference>
<evidence type="ECO:0000313" key="4">
    <source>
        <dbReference type="Proteomes" id="UP000187209"/>
    </source>
</evidence>
<evidence type="ECO:0000256" key="1">
    <source>
        <dbReference type="ARBA" id="ARBA00006704"/>
    </source>
</evidence>
<dbReference type="InterPro" id="IPR035921">
    <property type="entry name" value="F/V-ATP_Csub_sf"/>
</dbReference>
<keyword evidence="2" id="KW-0813">Transport</keyword>